<protein>
    <submittedName>
        <fullName evidence="1">Uncharacterized protein</fullName>
    </submittedName>
</protein>
<dbReference type="AlphaFoldDB" id="A0A918QGE0"/>
<evidence type="ECO:0000313" key="2">
    <source>
        <dbReference type="Proteomes" id="UP000662572"/>
    </source>
</evidence>
<dbReference type="Proteomes" id="UP000662572">
    <property type="component" value="Unassembled WGS sequence"/>
</dbReference>
<gene>
    <name evidence="1" type="ORF">GCM10011273_33370</name>
</gene>
<reference evidence="1" key="1">
    <citation type="journal article" date="2014" name="Int. J. Syst. Evol. Microbiol.">
        <title>Complete genome sequence of Corynebacterium casei LMG S-19264T (=DSM 44701T), isolated from a smear-ripened cheese.</title>
        <authorList>
            <consortium name="US DOE Joint Genome Institute (JGI-PGF)"/>
            <person name="Walter F."/>
            <person name="Albersmeier A."/>
            <person name="Kalinowski J."/>
            <person name="Ruckert C."/>
        </authorList>
    </citation>
    <scope>NUCLEOTIDE SEQUENCE</scope>
    <source>
        <strain evidence="1">KCTC 32296</strain>
    </source>
</reference>
<evidence type="ECO:0000313" key="1">
    <source>
        <dbReference type="EMBL" id="GGZ43985.1"/>
    </source>
</evidence>
<accession>A0A918QGE0</accession>
<reference evidence="1" key="2">
    <citation type="submission" date="2020-09" db="EMBL/GenBank/DDBJ databases">
        <authorList>
            <person name="Sun Q."/>
            <person name="Kim S."/>
        </authorList>
    </citation>
    <scope>NUCLEOTIDE SEQUENCE</scope>
    <source>
        <strain evidence="1">KCTC 32296</strain>
    </source>
</reference>
<sequence>MRGTAVTRLAMAECTEAETAAITGHSLHDVGAILDAHCLKRDTKLAQSAIRKLETRTNVQLNVQLTASRPEVVYLSN</sequence>
<name>A0A918QGE0_9CAUL</name>
<proteinExistence type="predicted"/>
<comment type="caution">
    <text evidence="1">The sequence shown here is derived from an EMBL/GenBank/DDBJ whole genome shotgun (WGS) entry which is preliminary data.</text>
</comment>
<dbReference type="EMBL" id="BMZB01000007">
    <property type="protein sequence ID" value="GGZ43985.1"/>
    <property type="molecule type" value="Genomic_DNA"/>
</dbReference>
<organism evidence="1 2">
    <name type="scientific">Asticcacaulis endophyticus</name>
    <dbReference type="NCBI Taxonomy" id="1395890"/>
    <lineage>
        <taxon>Bacteria</taxon>
        <taxon>Pseudomonadati</taxon>
        <taxon>Pseudomonadota</taxon>
        <taxon>Alphaproteobacteria</taxon>
        <taxon>Caulobacterales</taxon>
        <taxon>Caulobacteraceae</taxon>
        <taxon>Asticcacaulis</taxon>
    </lineage>
</organism>
<keyword evidence="2" id="KW-1185">Reference proteome</keyword>